<dbReference type="InterPro" id="IPR006932">
    <property type="entry name" value="HJ-resolvase_A22"/>
</dbReference>
<keyword evidence="2" id="KW-0472">Membrane</keyword>
<dbReference type="OrthoDB" id="5552842at2759"/>
<gene>
    <name evidence="3" type="ORF">KFL_007120030</name>
</gene>
<feature type="transmembrane region" description="Helical" evidence="2">
    <location>
        <begin position="219"/>
        <end position="239"/>
    </location>
</feature>
<dbReference type="GO" id="GO:0000287">
    <property type="term" value="F:magnesium ion binding"/>
    <property type="evidence" value="ECO:0007669"/>
    <property type="project" value="InterPro"/>
</dbReference>
<dbReference type="Pfam" id="PF04848">
    <property type="entry name" value="Pox_A22"/>
    <property type="match status" value="1"/>
</dbReference>
<name>A0A1Y1IS60_KLENI</name>
<dbReference type="EMBL" id="DF237661">
    <property type="protein sequence ID" value="GAQ90998.1"/>
    <property type="molecule type" value="Genomic_DNA"/>
</dbReference>
<dbReference type="InterPro" id="IPR036397">
    <property type="entry name" value="RNaseH_sf"/>
</dbReference>
<evidence type="ECO:0000313" key="4">
    <source>
        <dbReference type="Proteomes" id="UP000054558"/>
    </source>
</evidence>
<evidence type="ECO:0000256" key="1">
    <source>
        <dbReference type="ARBA" id="ARBA00022801"/>
    </source>
</evidence>
<dbReference type="GO" id="GO:0016788">
    <property type="term" value="F:hydrolase activity, acting on ester bonds"/>
    <property type="evidence" value="ECO:0007669"/>
    <property type="project" value="InterPro"/>
</dbReference>
<dbReference type="SUPFAM" id="SSF53098">
    <property type="entry name" value="Ribonuclease H-like"/>
    <property type="match status" value="1"/>
</dbReference>
<proteinExistence type="predicted"/>
<dbReference type="GO" id="GO:0006310">
    <property type="term" value="P:DNA recombination"/>
    <property type="evidence" value="ECO:0007669"/>
    <property type="project" value="InterPro"/>
</dbReference>
<protein>
    <submittedName>
        <fullName evidence="3">Putative Holliday junction resolvase</fullName>
    </submittedName>
</protein>
<keyword evidence="2" id="KW-1133">Transmembrane helix</keyword>
<dbReference type="Proteomes" id="UP000054558">
    <property type="component" value="Unassembled WGS sequence"/>
</dbReference>
<dbReference type="Gene3D" id="3.30.420.10">
    <property type="entry name" value="Ribonuclease H-like superfamily/Ribonuclease H"/>
    <property type="match status" value="1"/>
</dbReference>
<evidence type="ECO:0000256" key="2">
    <source>
        <dbReference type="SAM" id="Phobius"/>
    </source>
</evidence>
<dbReference type="PROSITE" id="PS50152">
    <property type="entry name" value="25A_SYNTH_3"/>
    <property type="match status" value="1"/>
</dbReference>
<keyword evidence="1" id="KW-0378">Hydrolase</keyword>
<evidence type="ECO:0000313" key="3">
    <source>
        <dbReference type="EMBL" id="GAQ90998.1"/>
    </source>
</evidence>
<sequence>MRVLSIDVGYKNLALCLLEDGRIVDWEVIDAVKEDNGRTTLPKKGNDPAIIGMITRSLWSRRETLLSADVVVIEKQPPRARVMRVLEGAIQAFFHTCMLAEATCKVKAIDSFSARDKFKEYEQRLQLKGRKQYAARKKAAVQLCREYLEKSGQASERFDQACAVSTVRRGGITGRGVALAGGSGSAATILLNRLISCRPGSILGEGPAFKALLLAARMCSIYCIVALIITICTQCVASMT</sequence>
<reference evidence="3 4" key="1">
    <citation type="journal article" date="2014" name="Nat. Commun.">
        <title>Klebsormidium flaccidum genome reveals primary factors for plant terrestrial adaptation.</title>
        <authorList>
            <person name="Hori K."/>
            <person name="Maruyama F."/>
            <person name="Fujisawa T."/>
            <person name="Togashi T."/>
            <person name="Yamamoto N."/>
            <person name="Seo M."/>
            <person name="Sato S."/>
            <person name="Yamada T."/>
            <person name="Mori H."/>
            <person name="Tajima N."/>
            <person name="Moriyama T."/>
            <person name="Ikeuchi M."/>
            <person name="Watanabe M."/>
            <person name="Wada H."/>
            <person name="Kobayashi K."/>
            <person name="Saito M."/>
            <person name="Masuda T."/>
            <person name="Sasaki-Sekimoto Y."/>
            <person name="Mashiguchi K."/>
            <person name="Awai K."/>
            <person name="Shimojima M."/>
            <person name="Masuda S."/>
            <person name="Iwai M."/>
            <person name="Nobusawa T."/>
            <person name="Narise T."/>
            <person name="Kondo S."/>
            <person name="Saito H."/>
            <person name="Sato R."/>
            <person name="Murakawa M."/>
            <person name="Ihara Y."/>
            <person name="Oshima-Yamada Y."/>
            <person name="Ohtaka K."/>
            <person name="Satoh M."/>
            <person name="Sonobe K."/>
            <person name="Ishii M."/>
            <person name="Ohtani R."/>
            <person name="Kanamori-Sato M."/>
            <person name="Honoki R."/>
            <person name="Miyazaki D."/>
            <person name="Mochizuki H."/>
            <person name="Umetsu J."/>
            <person name="Higashi K."/>
            <person name="Shibata D."/>
            <person name="Kamiya Y."/>
            <person name="Sato N."/>
            <person name="Nakamura Y."/>
            <person name="Tabata S."/>
            <person name="Ida S."/>
            <person name="Kurokawa K."/>
            <person name="Ohta H."/>
        </authorList>
    </citation>
    <scope>NUCLEOTIDE SEQUENCE [LARGE SCALE GENOMIC DNA]</scope>
    <source>
        <strain evidence="3 4">NIES-2285</strain>
    </source>
</reference>
<dbReference type="GO" id="GO:0006281">
    <property type="term" value="P:DNA repair"/>
    <property type="evidence" value="ECO:0007669"/>
    <property type="project" value="InterPro"/>
</dbReference>
<keyword evidence="2" id="KW-0812">Transmembrane</keyword>
<accession>A0A1Y1IS60</accession>
<organism evidence="3 4">
    <name type="scientific">Klebsormidium nitens</name>
    <name type="common">Green alga</name>
    <name type="synonym">Ulothrix nitens</name>
    <dbReference type="NCBI Taxonomy" id="105231"/>
    <lineage>
        <taxon>Eukaryota</taxon>
        <taxon>Viridiplantae</taxon>
        <taxon>Streptophyta</taxon>
        <taxon>Klebsormidiophyceae</taxon>
        <taxon>Klebsormidiales</taxon>
        <taxon>Klebsormidiaceae</taxon>
        <taxon>Klebsormidium</taxon>
    </lineage>
</organism>
<dbReference type="GO" id="GO:0000400">
    <property type="term" value="F:four-way junction DNA binding"/>
    <property type="evidence" value="ECO:0007669"/>
    <property type="project" value="InterPro"/>
</dbReference>
<keyword evidence="4" id="KW-1185">Reference proteome</keyword>
<dbReference type="AlphaFoldDB" id="A0A1Y1IS60"/>
<dbReference type="InterPro" id="IPR012337">
    <property type="entry name" value="RNaseH-like_sf"/>
</dbReference>